<evidence type="ECO:0000313" key="1">
    <source>
        <dbReference type="EMBL" id="UQS23621.1"/>
    </source>
</evidence>
<gene>
    <name evidence="1" type="ORF">L1857_12685</name>
</gene>
<evidence type="ECO:0000313" key="2">
    <source>
        <dbReference type="Proteomes" id="UP000830158"/>
    </source>
</evidence>
<sequence length="127" mass="13773">MRAVVQVEAEDGDLEERERLTRLLRNELLAADVDDVEYARDGHAPDGAKGSVDSVGGLVVALADSAVLSAALTGLTQIVRGWITRGRGRRVSITIDDHVLELSDAEPAQQQQLVDAFITAVRQDRQN</sequence>
<keyword evidence="2" id="KW-1185">Reference proteome</keyword>
<reference evidence="1" key="1">
    <citation type="submission" date="2022-01" db="EMBL/GenBank/DDBJ databases">
        <title>PSI-footprinting approach for the identification of protein synthesis inhibitor producers.</title>
        <authorList>
            <person name="Handel F."/>
            <person name="Kulik A."/>
            <person name="Wex K.W."/>
            <person name="Berscheid A."/>
            <person name="Saur J.S."/>
            <person name="Winkler A."/>
            <person name="Wibberg D."/>
            <person name="Kalinowski J."/>
            <person name="Broetz-Oesterhelt H."/>
            <person name="Mast Y."/>
        </authorList>
    </citation>
    <scope>NUCLEOTIDE SEQUENCE</scope>
    <source>
        <strain evidence="1">KNN 49.3e</strain>
    </source>
</reference>
<accession>A0ABY4NUB3</accession>
<dbReference type="RefSeq" id="WP_162830996.1">
    <property type="nucleotide sequence ID" value="NZ_CP091196.1"/>
</dbReference>
<protein>
    <submittedName>
        <fullName evidence="1">Uncharacterized protein</fullName>
    </submittedName>
</protein>
<name>A0ABY4NUB3_9PSEU</name>
<organism evidence="1 2">
    <name type="scientific">Amycolatopsis thermalba</name>
    <dbReference type="NCBI Taxonomy" id="944492"/>
    <lineage>
        <taxon>Bacteria</taxon>
        <taxon>Bacillati</taxon>
        <taxon>Actinomycetota</taxon>
        <taxon>Actinomycetes</taxon>
        <taxon>Pseudonocardiales</taxon>
        <taxon>Pseudonocardiaceae</taxon>
        <taxon>Amycolatopsis</taxon>
    </lineage>
</organism>
<dbReference type="Proteomes" id="UP000830158">
    <property type="component" value="Chromosome"/>
</dbReference>
<proteinExistence type="predicted"/>
<dbReference type="EMBL" id="CP091196">
    <property type="protein sequence ID" value="UQS23621.1"/>
    <property type="molecule type" value="Genomic_DNA"/>
</dbReference>